<proteinExistence type="predicted"/>
<evidence type="ECO:0000313" key="3">
    <source>
        <dbReference type="Proteomes" id="UP000092444"/>
    </source>
</evidence>
<dbReference type="STRING" id="37546.A0A1B0FGZ4"/>
<evidence type="ECO:0000313" key="2">
    <source>
        <dbReference type="EnsemblMetazoa" id="GMOY003009-PA"/>
    </source>
</evidence>
<keyword evidence="3" id="KW-1185">Reference proteome</keyword>
<dbReference type="AlphaFoldDB" id="A0A1B0FGZ4"/>
<protein>
    <submittedName>
        <fullName evidence="2">Uncharacterized protein</fullName>
    </submittedName>
</protein>
<feature type="compositionally biased region" description="Polar residues" evidence="1">
    <location>
        <begin position="31"/>
        <end position="44"/>
    </location>
</feature>
<reference evidence="2" key="1">
    <citation type="submission" date="2020-05" db="UniProtKB">
        <authorList>
            <consortium name="EnsemblMetazoa"/>
        </authorList>
    </citation>
    <scope>IDENTIFICATION</scope>
    <source>
        <strain evidence="2">Yale</strain>
    </source>
</reference>
<name>A0A1B0FGZ4_GLOMM</name>
<feature type="compositionally biased region" description="Basic and acidic residues" evidence="1">
    <location>
        <begin position="21"/>
        <end position="30"/>
    </location>
</feature>
<sequence length="66" mass="7252">MGVLATMCRRTKRSPSEIDDEAKLGRDEKQPLQTPTGSMKQNSTVEFDGKFVHSRSGEIIGKNSAV</sequence>
<dbReference type="EnsemblMetazoa" id="GMOY003009-RA">
    <property type="protein sequence ID" value="GMOY003009-PA"/>
    <property type="gene ID" value="GMOY003009"/>
</dbReference>
<dbReference type="EMBL" id="CCAG010019989">
    <property type="status" value="NOT_ANNOTATED_CDS"/>
    <property type="molecule type" value="Genomic_DNA"/>
</dbReference>
<feature type="region of interest" description="Disordered" evidence="1">
    <location>
        <begin position="1"/>
        <end position="44"/>
    </location>
</feature>
<organism evidence="2 3">
    <name type="scientific">Glossina morsitans morsitans</name>
    <name type="common">Savannah tsetse fly</name>
    <dbReference type="NCBI Taxonomy" id="37546"/>
    <lineage>
        <taxon>Eukaryota</taxon>
        <taxon>Metazoa</taxon>
        <taxon>Ecdysozoa</taxon>
        <taxon>Arthropoda</taxon>
        <taxon>Hexapoda</taxon>
        <taxon>Insecta</taxon>
        <taxon>Pterygota</taxon>
        <taxon>Neoptera</taxon>
        <taxon>Endopterygota</taxon>
        <taxon>Diptera</taxon>
        <taxon>Brachycera</taxon>
        <taxon>Muscomorpha</taxon>
        <taxon>Hippoboscoidea</taxon>
        <taxon>Glossinidae</taxon>
        <taxon>Glossina</taxon>
    </lineage>
</organism>
<dbReference type="Proteomes" id="UP000092444">
    <property type="component" value="Unassembled WGS sequence"/>
</dbReference>
<evidence type="ECO:0000256" key="1">
    <source>
        <dbReference type="SAM" id="MobiDB-lite"/>
    </source>
</evidence>
<dbReference type="VEuPathDB" id="VectorBase:GMOY003009"/>
<accession>A0A1B0FGZ4</accession>